<comment type="caution">
    <text evidence="9">The sequence shown here is derived from an EMBL/GenBank/DDBJ whole genome shotgun (WGS) entry which is preliminary data.</text>
</comment>
<evidence type="ECO:0000256" key="2">
    <source>
        <dbReference type="ARBA" id="ARBA00022448"/>
    </source>
</evidence>
<keyword evidence="5 7" id="KW-0472">Membrane</keyword>
<keyword evidence="3 7" id="KW-1134">Transmembrane beta strand</keyword>
<comment type="subcellular location">
    <subcellularLocation>
        <location evidence="1 7">Cell outer membrane</location>
        <topology evidence="1 7">Multi-pass membrane protein</topology>
    </subcellularLocation>
</comment>
<evidence type="ECO:0000313" key="9">
    <source>
        <dbReference type="EMBL" id="EFA44491.1"/>
    </source>
</evidence>
<protein>
    <submittedName>
        <fullName evidence="9">TonB-linked outer membrane protein, SusC/RagA family</fullName>
    </submittedName>
</protein>
<name>D1PVY6_9BACT</name>
<dbReference type="SUPFAM" id="SSF49464">
    <property type="entry name" value="Carboxypeptidase regulatory domain-like"/>
    <property type="match status" value="1"/>
</dbReference>
<sequence length="1131" mass="127280">MKMRKSVYIQSIAVKRILCLLIMLCTLSSLMAQENGWITGSVTDTQGEPIVGAVVGIVENKQKTVTDIDGNFKIEGTKGQTITVSFIGMHDYRGSIKATSLKIELQSNSSMIDEVVVTGYQNIRNRVYTGAATAVKMTDIKLEGIGDVSRMLEGRVPGLSIQNISGTFGAAPRINIRGGASIMGNVQPLWVIDGAVYEDMVHVSPEALASGDAVTLISSAVAGLNPADIQDIQVLKDASATSVYGARAANGVIVITTKSGKRETPLQINYTTENTWRPRPDYSHFDLLNSQETMALYQEMQEKGYFDPATSLYGRRGGVYHQMYKQLTTYDDKSHNWMLPNTYEARQDFLRQREYANTDWFRLLFTNNLMTNHTVSLSAGGKNVASYASIGYYHDAGWTIADQVQRLTTNIKNTFYITNRLTAKLSLQANMRMQNAPGTLPQKKNTISGAFERDFDINPFAYALGTSRTLRPYDEHGQREYYRNNWAPFNILNEYDNNQLKIQVVDFKLQTEATYKFTDALNLKAMFSYRRAHTSRRHEIGEKSNMIGAYRACETPWVAKQNIYLVKDIYHPELLPKPGIQQGGVLFLNNANMQSMLARIAVDYDKQIGAHDLKGFAFGEIRTLQQTTNSFQGYGISYQRGNEVQSAPGIFEKMFQENTPYFALRNRNERGITFSGNATYGYQGKYIFNTVVNIEGSNAAGKGSTALWLPTWNVGAKWNVDKENFMQGNDVISKLAFRISYGLTAKMNEAAANASAIYRGGIVHRLNLNDRENKLNLLSLENRDLTWEKMYELNIGAEVAFLKNRISATVDVYQRNTFDLIDLVRTSGVGGQYYKYANFGDMVARGIEFGLHTINVNTNAWKWTTDLTFSAVHQQITRMLNSPNAFDMVAGRGRGNVVGYPKGSLFSFNFQRLDKNGLPNFNFGRYPLPQNELKDIVGADFNDTQYTKTYLLYHGPIEPNIMGGLANTVKWRNWEFSCFITMQAGNKIRLNPTFDTQFADLNVFSKNYLNRWLNPGDEYHTDVPTLPSKEIIDVIGMENIEKAYNTYNYSQLRVADGSFVRLKNIALSYYLKPSWMKAVGLKSGSVRLNVTNPLLIYADSKLHGQDPEYYQTGGVSLPTPRQYTFTLNVGF</sequence>
<evidence type="ECO:0000259" key="8">
    <source>
        <dbReference type="Pfam" id="PF07715"/>
    </source>
</evidence>
<evidence type="ECO:0000256" key="4">
    <source>
        <dbReference type="ARBA" id="ARBA00022692"/>
    </source>
</evidence>
<dbReference type="Pfam" id="PF13715">
    <property type="entry name" value="CarbopepD_reg_2"/>
    <property type="match status" value="1"/>
</dbReference>
<keyword evidence="2 7" id="KW-0813">Transport</keyword>
<evidence type="ECO:0000256" key="1">
    <source>
        <dbReference type="ARBA" id="ARBA00004571"/>
    </source>
</evidence>
<dbReference type="Proteomes" id="UP000003160">
    <property type="component" value="Unassembled WGS sequence"/>
</dbReference>
<feature type="domain" description="TonB-dependent receptor plug" evidence="8">
    <location>
        <begin position="129"/>
        <end position="252"/>
    </location>
</feature>
<comment type="similarity">
    <text evidence="7">Belongs to the TonB-dependent receptor family.</text>
</comment>
<dbReference type="GO" id="GO:0009279">
    <property type="term" value="C:cell outer membrane"/>
    <property type="evidence" value="ECO:0007669"/>
    <property type="project" value="UniProtKB-SubCell"/>
</dbReference>
<proteinExistence type="inferred from homology"/>
<dbReference type="InterPro" id="IPR008969">
    <property type="entry name" value="CarboxyPept-like_regulatory"/>
</dbReference>
<dbReference type="AlphaFoldDB" id="D1PVY6"/>
<dbReference type="HOGENOM" id="CLU_004317_0_1_10"/>
<dbReference type="EMBL" id="ACKS01000045">
    <property type="protein sequence ID" value="EFA44491.1"/>
    <property type="molecule type" value="Genomic_DNA"/>
</dbReference>
<dbReference type="NCBIfam" id="TIGR04057">
    <property type="entry name" value="SusC_RagA_signa"/>
    <property type="match status" value="1"/>
</dbReference>
<dbReference type="Gene3D" id="2.40.170.20">
    <property type="entry name" value="TonB-dependent receptor, beta-barrel domain"/>
    <property type="match status" value="1"/>
</dbReference>
<dbReference type="InterPro" id="IPR012910">
    <property type="entry name" value="Plug_dom"/>
</dbReference>
<dbReference type="eggNOG" id="COG1629">
    <property type="taxonomic scope" value="Bacteria"/>
</dbReference>
<dbReference type="InterPro" id="IPR023997">
    <property type="entry name" value="TonB-dep_OMP_SusC/RagA_CS"/>
</dbReference>
<dbReference type="InterPro" id="IPR023996">
    <property type="entry name" value="TonB-dep_OMP_SusC/RagA"/>
</dbReference>
<evidence type="ECO:0000256" key="3">
    <source>
        <dbReference type="ARBA" id="ARBA00022452"/>
    </source>
</evidence>
<keyword evidence="4 7" id="KW-0812">Transmembrane</keyword>
<keyword evidence="10" id="KW-1185">Reference proteome</keyword>
<evidence type="ECO:0000256" key="6">
    <source>
        <dbReference type="ARBA" id="ARBA00023237"/>
    </source>
</evidence>
<dbReference type="NCBIfam" id="TIGR04056">
    <property type="entry name" value="OMP_RagA_SusC"/>
    <property type="match status" value="1"/>
</dbReference>
<evidence type="ECO:0000256" key="5">
    <source>
        <dbReference type="ARBA" id="ARBA00023136"/>
    </source>
</evidence>
<dbReference type="InterPro" id="IPR036942">
    <property type="entry name" value="Beta-barrel_TonB_sf"/>
</dbReference>
<dbReference type="InterPro" id="IPR037066">
    <property type="entry name" value="Plug_dom_sf"/>
</dbReference>
<dbReference type="Gene3D" id="2.170.130.10">
    <property type="entry name" value="TonB-dependent receptor, plug domain"/>
    <property type="match status" value="1"/>
</dbReference>
<evidence type="ECO:0000313" key="10">
    <source>
        <dbReference type="Proteomes" id="UP000003160"/>
    </source>
</evidence>
<gene>
    <name evidence="9" type="ORF">HMPREF0645_1121</name>
</gene>
<dbReference type="PROSITE" id="PS52016">
    <property type="entry name" value="TONB_DEPENDENT_REC_3"/>
    <property type="match status" value="1"/>
</dbReference>
<dbReference type="SUPFAM" id="SSF56935">
    <property type="entry name" value="Porins"/>
    <property type="match status" value="1"/>
</dbReference>
<evidence type="ECO:0000256" key="7">
    <source>
        <dbReference type="PROSITE-ProRule" id="PRU01360"/>
    </source>
</evidence>
<organism evidence="9 10">
    <name type="scientific">Hallella bergensis DSM 17361</name>
    <dbReference type="NCBI Taxonomy" id="585502"/>
    <lineage>
        <taxon>Bacteria</taxon>
        <taxon>Pseudomonadati</taxon>
        <taxon>Bacteroidota</taxon>
        <taxon>Bacteroidia</taxon>
        <taxon>Bacteroidales</taxon>
        <taxon>Prevotellaceae</taxon>
        <taxon>Hallella</taxon>
    </lineage>
</organism>
<dbReference type="Pfam" id="PF07715">
    <property type="entry name" value="Plug"/>
    <property type="match status" value="1"/>
</dbReference>
<accession>D1PVY6</accession>
<dbReference type="Gene3D" id="2.60.40.1120">
    <property type="entry name" value="Carboxypeptidase-like, regulatory domain"/>
    <property type="match status" value="1"/>
</dbReference>
<keyword evidence="6 7" id="KW-0998">Cell outer membrane</keyword>
<reference evidence="9 10" key="1">
    <citation type="submission" date="2009-10" db="EMBL/GenBank/DDBJ databases">
        <authorList>
            <person name="Qin X."/>
            <person name="Bachman B."/>
            <person name="Battles P."/>
            <person name="Bell A."/>
            <person name="Bess C."/>
            <person name="Bickham C."/>
            <person name="Chaboub L."/>
            <person name="Chen D."/>
            <person name="Coyle M."/>
            <person name="Deiros D.R."/>
            <person name="Dinh H."/>
            <person name="Forbes L."/>
            <person name="Fowler G."/>
            <person name="Francisco L."/>
            <person name="Fu Q."/>
            <person name="Gubbala S."/>
            <person name="Hale W."/>
            <person name="Han Y."/>
            <person name="Hemphill L."/>
            <person name="Highlander S.K."/>
            <person name="Hirani K."/>
            <person name="Hogues M."/>
            <person name="Jackson L."/>
            <person name="Jakkamsetti A."/>
            <person name="Javaid M."/>
            <person name="Jiang H."/>
            <person name="Korchina V."/>
            <person name="Kovar C."/>
            <person name="Lara F."/>
            <person name="Lee S."/>
            <person name="Mata R."/>
            <person name="Mathew T."/>
            <person name="Moen C."/>
            <person name="Morales K."/>
            <person name="Munidasa M."/>
            <person name="Nazareth L."/>
            <person name="Ngo R."/>
            <person name="Nguyen L."/>
            <person name="Okwuonu G."/>
            <person name="Ongeri F."/>
            <person name="Patil S."/>
            <person name="Petrosino J."/>
            <person name="Pham C."/>
            <person name="Pham P."/>
            <person name="Pu L.-L."/>
            <person name="Puazo M."/>
            <person name="Raj R."/>
            <person name="Reid J."/>
            <person name="Rouhana J."/>
            <person name="Saada N."/>
            <person name="Shang Y."/>
            <person name="Simmons D."/>
            <person name="Thornton R."/>
            <person name="Warren J."/>
            <person name="Weissenberger G."/>
            <person name="Zhang J."/>
            <person name="Zhang L."/>
            <person name="Zhou C."/>
            <person name="Zhu D."/>
            <person name="Muzny D."/>
            <person name="Worley K."/>
            <person name="Gibbs R."/>
        </authorList>
    </citation>
    <scope>NUCLEOTIDE SEQUENCE [LARGE SCALE GENOMIC DNA]</scope>
    <source>
        <strain evidence="9 10">DSM 17361</strain>
    </source>
</reference>
<dbReference type="InterPro" id="IPR039426">
    <property type="entry name" value="TonB-dep_rcpt-like"/>
</dbReference>